<comment type="caution">
    <text evidence="9">Lacks conserved residue(s) required for the propagation of feature annotation.</text>
</comment>
<evidence type="ECO:0000256" key="3">
    <source>
        <dbReference type="ARBA" id="ARBA00022763"/>
    </source>
</evidence>
<keyword evidence="3 9" id="KW-0227">DNA damage</keyword>
<evidence type="ECO:0000256" key="1">
    <source>
        <dbReference type="ARBA" id="ARBA00022490"/>
    </source>
</evidence>
<keyword evidence="5 9" id="KW-0067">ATP-binding</keyword>
<dbReference type="SUPFAM" id="SSF46785">
    <property type="entry name" value="Winged helix' DNA-binding domain"/>
    <property type="match status" value="1"/>
</dbReference>
<dbReference type="InterPro" id="IPR027417">
    <property type="entry name" value="P-loop_NTPase"/>
</dbReference>
<feature type="binding site" evidence="9">
    <location>
        <position position="155"/>
    </location>
    <ligand>
        <name>ATP</name>
        <dbReference type="ChEBI" id="CHEBI:30616"/>
    </ligand>
</feature>
<dbReference type="InterPro" id="IPR003593">
    <property type="entry name" value="AAA+_ATPase"/>
</dbReference>
<dbReference type="STRING" id="1276258.SAPIS_v1c05550"/>
<organism evidence="11 12">
    <name type="scientific">Spiroplasma apis B31</name>
    <dbReference type="NCBI Taxonomy" id="1276258"/>
    <lineage>
        <taxon>Bacteria</taxon>
        <taxon>Bacillati</taxon>
        <taxon>Mycoplasmatota</taxon>
        <taxon>Mollicutes</taxon>
        <taxon>Entomoplasmatales</taxon>
        <taxon>Spiroplasmataceae</taxon>
        <taxon>Spiroplasma</taxon>
    </lineage>
</organism>
<evidence type="ECO:0000313" key="12">
    <source>
        <dbReference type="Proteomes" id="UP000018550"/>
    </source>
</evidence>
<dbReference type="PATRIC" id="fig|1276258.3.peg.563"/>
<name>V5RKR0_SPIAP</name>
<dbReference type="InterPro" id="IPR008823">
    <property type="entry name" value="RuvB_wg_C"/>
</dbReference>
<reference evidence="11 12" key="1">
    <citation type="journal article" date="2014" name="Genome Announc.">
        <title>Complete Genome Sequence of Spiroplasma apis B31T (ATCC 33834), a Bacterium Associated with May Disease of Honeybees (Apis mellifera).</title>
        <authorList>
            <person name="Ku C."/>
            <person name="Lo W.S."/>
            <person name="Chen L.L."/>
            <person name="Kuo C.H."/>
        </authorList>
    </citation>
    <scope>NUCLEOTIDE SEQUENCE [LARGE SCALE GENOMIC DNA]</scope>
    <source>
        <strain evidence="11">B31</strain>
    </source>
</reference>
<dbReference type="CDD" id="cd00009">
    <property type="entry name" value="AAA"/>
    <property type="match status" value="1"/>
</dbReference>
<comment type="subunit">
    <text evidence="9">Homohexamer. Forms an RuvA(8)-RuvB(12)-Holliday junction (HJ) complex. HJ DNA is sandwiched between 2 RuvA tetramers; dsDNA enters through RuvA and exits via RuvB. An RuvB hexamer assembles on each DNA strand where it exits the tetramer. Each RuvB hexamer is contacted by two RuvA subunits (via domain III) on 2 adjacent RuvB subunits; this complex drives branch migration. In the full resolvosome a probable DNA-RuvA(4)-RuvB(12)-RuvC(2) complex forms which resolves the HJ.</text>
</comment>
<dbReference type="Gene3D" id="1.10.8.60">
    <property type="match status" value="1"/>
</dbReference>
<proteinExistence type="inferred from homology"/>
<keyword evidence="8 9" id="KW-0234">DNA repair</keyword>
<protein>
    <recommendedName>
        <fullName evidence="9">Holliday junction branch migration complex subunit RuvB</fullName>
        <ecNumber evidence="9">3.6.4.-</ecNumber>
    </recommendedName>
</protein>
<dbReference type="GO" id="GO:0005737">
    <property type="term" value="C:cytoplasm"/>
    <property type="evidence" value="ECO:0007669"/>
    <property type="project" value="UniProtKB-SubCell"/>
</dbReference>
<dbReference type="SMART" id="SM00382">
    <property type="entry name" value="AAA"/>
    <property type="match status" value="1"/>
</dbReference>
<feature type="binding site" evidence="9">
    <location>
        <position position="296"/>
    </location>
    <ligand>
        <name>DNA</name>
        <dbReference type="ChEBI" id="CHEBI:16991"/>
    </ligand>
</feature>
<accession>V5RKR0</accession>
<dbReference type="NCBIfam" id="NF000868">
    <property type="entry name" value="PRK00080.1"/>
    <property type="match status" value="1"/>
</dbReference>
<dbReference type="Gene3D" id="1.10.10.10">
    <property type="entry name" value="Winged helix-like DNA-binding domain superfamily/Winged helix DNA-binding domain"/>
    <property type="match status" value="1"/>
</dbReference>
<dbReference type="KEGG" id="sapi:SAPIS_v1c05550"/>
<feature type="binding site" evidence="9">
    <location>
        <position position="202"/>
    </location>
    <ligand>
        <name>ATP</name>
        <dbReference type="ChEBI" id="CHEBI:30616"/>
    </ligand>
</feature>
<dbReference type="Pfam" id="PF05496">
    <property type="entry name" value="RuvB_N"/>
    <property type="match status" value="1"/>
</dbReference>
<dbReference type="GO" id="GO:0005524">
    <property type="term" value="F:ATP binding"/>
    <property type="evidence" value="ECO:0007669"/>
    <property type="project" value="UniProtKB-UniRule"/>
</dbReference>
<evidence type="ECO:0000313" key="11">
    <source>
        <dbReference type="EMBL" id="AHB36400.1"/>
    </source>
</evidence>
<keyword evidence="2 9" id="KW-0547">Nucleotide-binding</keyword>
<evidence type="ECO:0000256" key="4">
    <source>
        <dbReference type="ARBA" id="ARBA00022801"/>
    </source>
</evidence>
<dbReference type="PANTHER" id="PTHR42848:SF1">
    <property type="entry name" value="HOLLIDAY JUNCTION BRANCH MIGRATION COMPLEX SUBUNIT RUVB"/>
    <property type="match status" value="1"/>
</dbReference>
<feature type="binding site" evidence="9">
    <location>
        <position position="165"/>
    </location>
    <ligand>
        <name>ATP</name>
        <dbReference type="ChEBI" id="CHEBI:30616"/>
    </ligand>
</feature>
<dbReference type="Pfam" id="PF05491">
    <property type="entry name" value="WHD_RuvB"/>
    <property type="match status" value="1"/>
</dbReference>
<dbReference type="Gene3D" id="3.40.50.300">
    <property type="entry name" value="P-loop containing nucleotide triphosphate hydrolases"/>
    <property type="match status" value="1"/>
</dbReference>
<feature type="region of interest" description="Small ATPAse domain (RuvB-S)" evidence="9">
    <location>
        <begin position="166"/>
        <end position="236"/>
    </location>
</feature>
<feature type="binding site" evidence="9">
    <location>
        <position position="291"/>
    </location>
    <ligand>
        <name>DNA</name>
        <dbReference type="ChEBI" id="CHEBI:16991"/>
    </ligand>
</feature>
<dbReference type="InterPro" id="IPR036390">
    <property type="entry name" value="WH_DNA-bd_sf"/>
</dbReference>
<keyword evidence="6 9" id="KW-0238">DNA-binding</keyword>
<dbReference type="OrthoDB" id="9804478at2"/>
<dbReference type="Pfam" id="PF17864">
    <property type="entry name" value="AAA_lid_4"/>
    <property type="match status" value="1"/>
</dbReference>
<keyword evidence="11" id="KW-0347">Helicase</keyword>
<evidence type="ECO:0000256" key="5">
    <source>
        <dbReference type="ARBA" id="ARBA00022840"/>
    </source>
</evidence>
<comment type="domain">
    <text evidence="9">Has 3 domains, the large (RuvB-L) and small ATPase (RuvB-S) domains and the C-terminal head (RuvB-H) domain. The head domain binds DNA, while the ATPase domains jointly bind ATP, ADP or are empty depending on the state of the subunit in the translocation cycle. During a single DNA translocation step the structure of each domain remains the same, but their relative positions change.</text>
</comment>
<feature type="region of interest" description="Head domain (RuvB-H)" evidence="9">
    <location>
        <begin position="239"/>
        <end position="314"/>
    </location>
</feature>
<evidence type="ECO:0000256" key="9">
    <source>
        <dbReference type="HAMAP-Rule" id="MF_00016"/>
    </source>
</evidence>
<evidence type="ECO:0000256" key="6">
    <source>
        <dbReference type="ARBA" id="ARBA00023125"/>
    </source>
</evidence>
<feature type="binding site" evidence="9">
    <location>
        <position position="46"/>
    </location>
    <ligand>
        <name>ATP</name>
        <dbReference type="ChEBI" id="CHEBI:30616"/>
    </ligand>
</feature>
<dbReference type="InterPro" id="IPR041445">
    <property type="entry name" value="AAA_lid_4"/>
</dbReference>
<dbReference type="GO" id="GO:0000400">
    <property type="term" value="F:four-way junction DNA binding"/>
    <property type="evidence" value="ECO:0007669"/>
    <property type="project" value="UniProtKB-UniRule"/>
</dbReference>
<dbReference type="EC" id="3.6.4.-" evidence="9"/>
<dbReference type="eggNOG" id="COG2255">
    <property type="taxonomic scope" value="Bacteria"/>
</dbReference>
<dbReference type="InterPro" id="IPR036388">
    <property type="entry name" value="WH-like_DNA-bd_sf"/>
</dbReference>
<dbReference type="SUPFAM" id="SSF52540">
    <property type="entry name" value="P-loop containing nucleoside triphosphate hydrolases"/>
    <property type="match status" value="1"/>
</dbReference>
<feature type="binding site" evidence="9">
    <location>
        <position position="50"/>
    </location>
    <ligand>
        <name>Mg(2+)</name>
        <dbReference type="ChEBI" id="CHEBI:18420"/>
    </ligand>
</feature>
<comment type="function">
    <text evidence="9">The RuvA-RuvB-RuvC complex processes Holliday junction (HJ) DNA during genetic recombination and DNA repair, while the RuvA-RuvB complex plays an important role in the rescue of blocked DNA replication forks via replication fork reversal (RFR). RuvA specifically binds to HJ cruciform DNA, conferring on it an open structure. The RuvB hexamer acts as an ATP-dependent pump, pulling dsDNA into and through the RuvAB complex. RuvB forms 2 homohexamers on either side of HJ DNA bound by 1 or 2 RuvA tetramers; 4 subunits per hexamer contact DNA at a time. Coordinated motions by a converter formed by DNA-disengaged RuvB subunits stimulates ATP hydrolysis and nucleotide exchange. Immobilization of the converter enables RuvB to convert the ATP-contained energy into a lever motion, pulling 2 nucleotides of DNA out of the RuvA tetramer per ATP hydrolyzed, thus driving DNA branch migration. The RuvB motors rotate together with the DNA substrate, which together with the progressing nucleotide cycle form the mechanistic basis for DNA recombination by continuous HJ branch migration. Branch migration allows RuvC to scan DNA until it finds its consensus sequence, where it cleaves and resolves cruciform DNA.</text>
</comment>
<dbReference type="RefSeq" id="WP_023789448.1">
    <property type="nucleotide sequence ID" value="NC_022998.1"/>
</dbReference>
<dbReference type="GO" id="GO:0009378">
    <property type="term" value="F:four-way junction helicase activity"/>
    <property type="evidence" value="ECO:0007669"/>
    <property type="project" value="InterPro"/>
</dbReference>
<dbReference type="EMBL" id="CP006682">
    <property type="protein sequence ID" value="AHB36400.1"/>
    <property type="molecule type" value="Genomic_DNA"/>
</dbReference>
<keyword evidence="7 9" id="KW-0233">DNA recombination</keyword>
<dbReference type="GO" id="GO:0016887">
    <property type="term" value="F:ATP hydrolysis activity"/>
    <property type="evidence" value="ECO:0007669"/>
    <property type="project" value="RHEA"/>
</dbReference>
<gene>
    <name evidence="9 11" type="primary">ruvB</name>
    <name evidence="11" type="ORF">SAPIS_v1c05550</name>
</gene>
<feature type="binding site" evidence="9">
    <location>
        <position position="50"/>
    </location>
    <ligand>
        <name>ATP</name>
        <dbReference type="ChEBI" id="CHEBI:30616"/>
    </ligand>
</feature>
<comment type="similarity">
    <text evidence="9">Belongs to the RuvB family.</text>
</comment>
<keyword evidence="4 9" id="KW-0378">Hydrolase</keyword>
<evidence type="ECO:0000256" key="7">
    <source>
        <dbReference type="ARBA" id="ARBA00023172"/>
    </source>
</evidence>
<dbReference type="GO" id="GO:0006281">
    <property type="term" value="P:DNA repair"/>
    <property type="evidence" value="ECO:0007669"/>
    <property type="project" value="UniProtKB-UniRule"/>
</dbReference>
<dbReference type="Proteomes" id="UP000018550">
    <property type="component" value="Chromosome"/>
</dbReference>
<feature type="binding site" evidence="9">
    <location>
        <position position="5"/>
    </location>
    <ligand>
        <name>ATP</name>
        <dbReference type="ChEBI" id="CHEBI:30616"/>
    </ligand>
</feature>
<evidence type="ECO:0000256" key="8">
    <source>
        <dbReference type="ARBA" id="ARBA00023204"/>
    </source>
</evidence>
<dbReference type="PANTHER" id="PTHR42848">
    <property type="match status" value="1"/>
</dbReference>
<dbReference type="HOGENOM" id="CLU_055599_1_0_14"/>
<keyword evidence="12" id="KW-1185">Reference proteome</keyword>
<feature type="binding site" evidence="9">
    <location>
        <position position="51"/>
    </location>
    <ligand>
        <name>ATP</name>
        <dbReference type="ChEBI" id="CHEBI:30616"/>
    </ligand>
</feature>
<keyword evidence="1 9" id="KW-0963">Cytoplasm</keyword>
<dbReference type="HAMAP" id="MF_00016">
    <property type="entry name" value="DNA_HJ_migration_RuvB"/>
    <property type="match status" value="1"/>
</dbReference>
<evidence type="ECO:0000259" key="10">
    <source>
        <dbReference type="SMART" id="SM00382"/>
    </source>
</evidence>
<dbReference type="InterPro" id="IPR004605">
    <property type="entry name" value="DNA_helicase_Holl-junc_RuvB"/>
</dbReference>
<dbReference type="GO" id="GO:0006310">
    <property type="term" value="P:DNA recombination"/>
    <property type="evidence" value="ECO:0007669"/>
    <property type="project" value="UniProtKB-UniRule"/>
</dbReference>
<comment type="catalytic activity">
    <reaction evidence="9">
        <text>ATP + H2O = ADP + phosphate + H(+)</text>
        <dbReference type="Rhea" id="RHEA:13065"/>
        <dbReference type="ChEBI" id="CHEBI:15377"/>
        <dbReference type="ChEBI" id="CHEBI:15378"/>
        <dbReference type="ChEBI" id="CHEBI:30616"/>
        <dbReference type="ChEBI" id="CHEBI:43474"/>
        <dbReference type="ChEBI" id="CHEBI:456216"/>
    </reaction>
</comment>
<dbReference type="GO" id="GO:0048476">
    <property type="term" value="C:Holliday junction resolvase complex"/>
    <property type="evidence" value="ECO:0007669"/>
    <property type="project" value="UniProtKB-UniRule"/>
</dbReference>
<dbReference type="AlphaFoldDB" id="V5RKR0"/>
<dbReference type="InterPro" id="IPR008824">
    <property type="entry name" value="RuvB-like_N"/>
</dbReference>
<sequence length="314" mass="35892">MNEFRPESFSEYIGQKNIIENLKVCLESARIRGKCVDHIFLSGGSGVGKTSLAYLISKILKQKIYILNGPSLQKASDIISPLTALKNNEIIFIDEVHSASKEVFEILYPALEDRKLSIIIGKEYNSKIVNIKLPEFTLICATTEINKIIQPFVNRFPINFTFDNYTNEDISQIIKINVQKMNFNIDDEIANFISGFCKLNPRVAINLLKRINDYVVIEKPLSINIEFIKDTFKKMNLFKYGLTSLEIDYLIILWKNGCLGIESIQQIINMSQQLIITLIEPNLLKNNLIIKTARGRKLTSKGVSFLENFLNMNQ</sequence>
<feature type="domain" description="AAA+ ATPase" evidence="10">
    <location>
        <begin position="35"/>
        <end position="168"/>
    </location>
</feature>
<comment type="subcellular location">
    <subcellularLocation>
        <location evidence="9">Cytoplasm</location>
    </subcellularLocation>
</comment>
<feature type="binding site" evidence="9">
    <location>
        <position position="49"/>
    </location>
    <ligand>
        <name>ATP</name>
        <dbReference type="ChEBI" id="CHEBI:30616"/>
    </ligand>
</feature>
<evidence type="ECO:0000256" key="2">
    <source>
        <dbReference type="ARBA" id="ARBA00022741"/>
    </source>
</evidence>